<dbReference type="AlphaFoldDB" id="A0ABD5WIJ3"/>
<reference evidence="2" key="1">
    <citation type="journal article" date="2014" name="Int. J. Syst. Evol. Microbiol.">
        <title>Complete genome sequence of Corynebacterium casei LMG S-19264T (=DSM 44701T), isolated from a smear-ripened cheese.</title>
        <authorList>
            <consortium name="US DOE Joint Genome Institute (JGI-PGF)"/>
            <person name="Walter F."/>
            <person name="Albersmeier A."/>
            <person name="Kalinowski J."/>
            <person name="Ruckert C."/>
        </authorList>
    </citation>
    <scope>NUCLEOTIDE SEQUENCE [LARGE SCALE GENOMIC DNA]</scope>
    <source>
        <strain evidence="2">CCM 7472</strain>
    </source>
</reference>
<dbReference type="RefSeq" id="WP_276282800.1">
    <property type="nucleotide sequence ID" value="NZ_CP119812.1"/>
</dbReference>
<name>A0ABD5WIJ3_9EURY</name>
<evidence type="ECO:0000313" key="1">
    <source>
        <dbReference type="EMBL" id="MFC7079146.1"/>
    </source>
</evidence>
<accession>A0ABD5WIJ3</accession>
<reference evidence="3" key="2">
    <citation type="journal article" date="2019" name="Int. J. Syst. Evol. Microbiol.">
        <title>The Global Catalogue of Microorganisms (GCM) 10K type strain sequencing project: providing services to taxonomists for standard genome sequencing and annotation.</title>
        <authorList>
            <consortium name="The Broad Institute Genomics Platform"/>
            <consortium name="The Broad Institute Genome Sequencing Center for Infectious Disease"/>
            <person name="Wu L."/>
            <person name="Ma J."/>
        </authorList>
    </citation>
    <scope>NUCLEOTIDE SEQUENCE [LARGE SCALE GENOMIC DNA]</scope>
    <source>
        <strain evidence="3">DT72</strain>
    </source>
</reference>
<organism evidence="2 3">
    <name type="scientific">Halorussus caseinilyticus</name>
    <dbReference type="NCBI Taxonomy" id="3034025"/>
    <lineage>
        <taxon>Archaea</taxon>
        <taxon>Methanobacteriati</taxon>
        <taxon>Methanobacteriota</taxon>
        <taxon>Stenosarchaea group</taxon>
        <taxon>Halobacteria</taxon>
        <taxon>Halobacteriales</taxon>
        <taxon>Haladaptataceae</taxon>
        <taxon>Halorussus</taxon>
    </lineage>
</organism>
<dbReference type="EMBL" id="JBHSZH010000002">
    <property type="protein sequence ID" value="MFC7079146.1"/>
    <property type="molecule type" value="Genomic_DNA"/>
</dbReference>
<evidence type="ECO:0000313" key="2">
    <source>
        <dbReference type="EMBL" id="MFC7079240.1"/>
    </source>
</evidence>
<dbReference type="Proteomes" id="UP001596407">
    <property type="component" value="Unassembled WGS sequence"/>
</dbReference>
<keyword evidence="3" id="KW-1185">Reference proteome</keyword>
<protein>
    <submittedName>
        <fullName evidence="2">Uncharacterized protein</fullName>
    </submittedName>
</protein>
<evidence type="ECO:0000313" key="3">
    <source>
        <dbReference type="Proteomes" id="UP001596407"/>
    </source>
</evidence>
<dbReference type="EMBL" id="JBHSZH010000002">
    <property type="protein sequence ID" value="MFC7079240.1"/>
    <property type="molecule type" value="Genomic_DNA"/>
</dbReference>
<sequence length="45" mass="4815">MKEKLTTLGRNHPKALGVVFTALLLTGQFLTEVDISPLADSHPGP</sequence>
<gene>
    <name evidence="1" type="ORF">ACFQJ6_02325</name>
    <name evidence="2" type="ORF">ACFQJ6_02880</name>
</gene>
<reference evidence="2" key="3">
    <citation type="submission" date="2024-09" db="EMBL/GenBank/DDBJ databases">
        <authorList>
            <person name="Sun Q."/>
        </authorList>
    </citation>
    <scope>NUCLEOTIDE SEQUENCE</scope>
    <source>
        <strain evidence="2">CCM 7472</strain>
    </source>
</reference>
<comment type="caution">
    <text evidence="2">The sequence shown here is derived from an EMBL/GenBank/DDBJ whole genome shotgun (WGS) entry which is preliminary data.</text>
</comment>
<dbReference type="GeneID" id="79305754"/>
<proteinExistence type="predicted"/>